<feature type="transmembrane region" description="Helical" evidence="1">
    <location>
        <begin position="6"/>
        <end position="31"/>
    </location>
</feature>
<keyword evidence="3" id="KW-1185">Reference proteome</keyword>
<dbReference type="AlphaFoldDB" id="A0A402ATI1"/>
<name>A0A402ATI1_9CHLR</name>
<keyword evidence="1" id="KW-0812">Transmembrane</keyword>
<protein>
    <submittedName>
        <fullName evidence="2">Uncharacterized protein</fullName>
    </submittedName>
</protein>
<dbReference type="Proteomes" id="UP000287188">
    <property type="component" value="Unassembled WGS sequence"/>
</dbReference>
<organism evidence="2 3">
    <name type="scientific">Dictyobacter kobayashii</name>
    <dbReference type="NCBI Taxonomy" id="2014872"/>
    <lineage>
        <taxon>Bacteria</taxon>
        <taxon>Bacillati</taxon>
        <taxon>Chloroflexota</taxon>
        <taxon>Ktedonobacteria</taxon>
        <taxon>Ktedonobacterales</taxon>
        <taxon>Dictyobacteraceae</taxon>
        <taxon>Dictyobacter</taxon>
    </lineage>
</organism>
<comment type="caution">
    <text evidence="2">The sequence shown here is derived from an EMBL/GenBank/DDBJ whole genome shotgun (WGS) entry which is preliminary data.</text>
</comment>
<evidence type="ECO:0000313" key="2">
    <source>
        <dbReference type="EMBL" id="GCE22407.1"/>
    </source>
</evidence>
<keyword evidence="1" id="KW-0472">Membrane</keyword>
<gene>
    <name evidence="2" type="ORF">KDK_62070</name>
</gene>
<dbReference type="EMBL" id="BIFS01000002">
    <property type="protein sequence ID" value="GCE22407.1"/>
    <property type="molecule type" value="Genomic_DNA"/>
</dbReference>
<reference evidence="3" key="1">
    <citation type="submission" date="2018-12" db="EMBL/GenBank/DDBJ databases">
        <title>Tengunoibacter tsumagoiensis gen. nov., sp. nov., Dictyobacter kobayashii sp. nov., D. alpinus sp. nov., and D. joshuensis sp. nov. and description of Dictyobacteraceae fam. nov. within the order Ktedonobacterales isolated from Tengu-no-mugimeshi.</title>
        <authorList>
            <person name="Wang C.M."/>
            <person name="Zheng Y."/>
            <person name="Sakai Y."/>
            <person name="Toyoda A."/>
            <person name="Minakuchi Y."/>
            <person name="Abe K."/>
            <person name="Yokota A."/>
            <person name="Yabe S."/>
        </authorList>
    </citation>
    <scope>NUCLEOTIDE SEQUENCE [LARGE SCALE GENOMIC DNA]</scope>
    <source>
        <strain evidence="3">Uno11</strain>
    </source>
</reference>
<keyword evidence="1" id="KW-1133">Transmembrane helix</keyword>
<proteinExistence type="predicted"/>
<sequence length="109" mass="12573">MTWFVGAGMCIAIITINSVVNGAILAALWLIELLYWGPFHDNGWLRAFYMFPTVMWIYQGDTVSLPAWYFQLVWLIPHLEQLAMAFLLLLAGWFLLQHTEHLLKGTTTE</sequence>
<evidence type="ECO:0000313" key="3">
    <source>
        <dbReference type="Proteomes" id="UP000287188"/>
    </source>
</evidence>
<feature type="transmembrane region" description="Helical" evidence="1">
    <location>
        <begin position="72"/>
        <end position="96"/>
    </location>
</feature>
<accession>A0A402ATI1</accession>
<evidence type="ECO:0000256" key="1">
    <source>
        <dbReference type="SAM" id="Phobius"/>
    </source>
</evidence>